<keyword evidence="1" id="KW-1133">Transmembrane helix</keyword>
<dbReference type="RefSeq" id="WP_191123451.1">
    <property type="nucleotide sequence ID" value="NZ_JACXWY010000002.1"/>
</dbReference>
<keyword evidence="1" id="KW-0812">Transmembrane</keyword>
<evidence type="ECO:0000313" key="2">
    <source>
        <dbReference type="EMBL" id="MBD3844857.1"/>
    </source>
</evidence>
<keyword evidence="1" id="KW-0472">Membrane</keyword>
<protein>
    <submittedName>
        <fullName evidence="2">Uncharacterized protein</fullName>
    </submittedName>
</protein>
<proteinExistence type="predicted"/>
<organism evidence="2 3">
    <name type="scientific">Bosea spartocytisi</name>
    <dbReference type="NCBI Taxonomy" id="2773451"/>
    <lineage>
        <taxon>Bacteria</taxon>
        <taxon>Pseudomonadati</taxon>
        <taxon>Pseudomonadota</taxon>
        <taxon>Alphaproteobacteria</taxon>
        <taxon>Hyphomicrobiales</taxon>
        <taxon>Boseaceae</taxon>
        <taxon>Bosea</taxon>
    </lineage>
</organism>
<keyword evidence="3" id="KW-1185">Reference proteome</keyword>
<evidence type="ECO:0000256" key="1">
    <source>
        <dbReference type="SAM" id="Phobius"/>
    </source>
</evidence>
<gene>
    <name evidence="2" type="ORF">IED13_04040</name>
</gene>
<sequence length="417" mass="46695">MSNNRNSYQRTTVAASTFCVLAILTGIAAFAVPWLVTILFFAFCLAAAAIAGLVALGGIIGLSRDAMELRGQPYYSKRPRECAAGAFVHLRRKLLSLLPGSPARLRLWPGEWVKVRPFAEIAATLDDEGRLDGLPFMPEMIGHCGKRLRVFRRVEKIHHYYGATAPHLRRLQDAVLLDELRCDGAGHGGCQAGCQLIWKEAWLVPSDSAEADLPAPEAADALWLNSYTKARSVDGEERYACQMTELPAATTRMSWRDPRHYWRELRSGNVRLGPFIVAVALALFNTVQRKLRGAEAPYREPTDRKTSPKEVLDLQPGEIVRVKTRRQIEETLNHVSKNRGLWFDREMHRFCGGEFRVASVVRTIVDEASGKMLSMGSACIVLAGVAATGEYLGLCPQNELIFWHEIWLERVTRHLEM</sequence>
<accession>A0A927HZ08</accession>
<name>A0A927HZ08_9HYPH</name>
<dbReference type="AlphaFoldDB" id="A0A927HZ08"/>
<comment type="caution">
    <text evidence="2">The sequence shown here is derived from an EMBL/GenBank/DDBJ whole genome shotgun (WGS) entry which is preliminary data.</text>
</comment>
<dbReference type="EMBL" id="JACXWY010000002">
    <property type="protein sequence ID" value="MBD3844857.1"/>
    <property type="molecule type" value="Genomic_DNA"/>
</dbReference>
<feature type="transmembrane region" description="Helical" evidence="1">
    <location>
        <begin position="38"/>
        <end position="62"/>
    </location>
</feature>
<reference evidence="2" key="1">
    <citation type="submission" date="2020-09" db="EMBL/GenBank/DDBJ databases">
        <title>Bosea spartocytisi sp. nov. a root nodule endophyte of Spartocytisus supranubius in the high mountain ecosystem fo the Teide National Park (Canary Islands, Spain).</title>
        <authorList>
            <person name="Pulido-Suarez L."/>
            <person name="Peix A."/>
            <person name="Igual J.M."/>
            <person name="Socas-Perez N."/>
            <person name="Velazquez E."/>
            <person name="Flores-Felix J.D."/>
            <person name="Leon-Barrios M."/>
        </authorList>
    </citation>
    <scope>NUCLEOTIDE SEQUENCE</scope>
    <source>
        <strain evidence="2">SSUT16</strain>
    </source>
</reference>
<feature type="transmembrane region" description="Helical" evidence="1">
    <location>
        <begin position="12"/>
        <end position="32"/>
    </location>
</feature>
<evidence type="ECO:0000313" key="3">
    <source>
        <dbReference type="Proteomes" id="UP000619295"/>
    </source>
</evidence>
<dbReference type="Proteomes" id="UP000619295">
    <property type="component" value="Unassembled WGS sequence"/>
</dbReference>